<reference evidence="2" key="1">
    <citation type="journal article" date="2023" name="G3 (Bethesda)">
        <title>Genome assembly and association tests identify interacting loci associated with vigor, precocity, and sex in interspecific pistachio rootstocks.</title>
        <authorList>
            <person name="Palmer W."/>
            <person name="Jacygrad E."/>
            <person name="Sagayaradj S."/>
            <person name="Cavanaugh K."/>
            <person name="Han R."/>
            <person name="Bertier L."/>
            <person name="Beede B."/>
            <person name="Kafkas S."/>
            <person name="Golino D."/>
            <person name="Preece J."/>
            <person name="Michelmore R."/>
        </authorList>
    </citation>
    <scope>NUCLEOTIDE SEQUENCE [LARGE SCALE GENOMIC DNA]</scope>
</reference>
<comment type="caution">
    <text evidence="1">The sequence shown here is derived from an EMBL/GenBank/DDBJ whole genome shotgun (WGS) entry which is preliminary data.</text>
</comment>
<gene>
    <name evidence="1" type="ORF">Patl1_18877</name>
</gene>
<organism evidence="1 2">
    <name type="scientific">Pistacia atlantica</name>
    <dbReference type="NCBI Taxonomy" id="434234"/>
    <lineage>
        <taxon>Eukaryota</taxon>
        <taxon>Viridiplantae</taxon>
        <taxon>Streptophyta</taxon>
        <taxon>Embryophyta</taxon>
        <taxon>Tracheophyta</taxon>
        <taxon>Spermatophyta</taxon>
        <taxon>Magnoliopsida</taxon>
        <taxon>eudicotyledons</taxon>
        <taxon>Gunneridae</taxon>
        <taxon>Pentapetalae</taxon>
        <taxon>rosids</taxon>
        <taxon>malvids</taxon>
        <taxon>Sapindales</taxon>
        <taxon>Anacardiaceae</taxon>
        <taxon>Pistacia</taxon>
    </lineage>
</organism>
<sequence length="790" mass="90199">MKKVATFTVQSLVALQAIFIFQYSSVETYNEMLRRHMNDSEVVEMVAHSSEFENIVVRDEEQNELEELARTSCPLEIRGGPSNKHGKISILVQLYISRGSIDTFSLVSDAAYISASLARIMRALFEICLRKGWCEMSKFMLEYCKAVDRQIWPHQHALRQFDRDLSAEILRKLEERGADLDRLHEMEEKDIGALIRYAPGGRLVKQYLGYFPWIHLSATVSPITRTVLKVDLVITPDFTWKDRFHGNALRWWIIVEDSETDHIYHSELFTLTKRMARGEPQKLSFTVPIFEPHPPQYFIRAVSDSWLQAEAFYCISFQNLPLPQARTSHTELLDLKPLPVTALGNNIYEALYNFSHFNPIQTQIFHVLYHTDNNVLLGAPTGSGKTISAELAMLRLFNTQPDMKVIYIAPLKAIVRERMTDWKNGLVSQLGKKMVEMTGDYTPDLMALLSADIIISTPEKWDGISRNWHTRSYVTKVGLMILDEIHLLGADRGPILEVIVSRMRYISSQTERAVRFIGLSTALANAGDLADWLGVGEVGLFNFKPSVRPVPLEVHIQASGYASIGEVTAGYPGKFYCPRMNSMNKPAYAAICTHSPTKPVLIFVSSRRQTRLTALDLIQFAASDEHPRQFLNLPEEDLQMVLVCTSTLAWGVNLPAHLVIIKVRQSHVWSLGFQANLLFMNQSLKKNGTEYYDGKSKRYVDFPITDILQMMGRAGRPQYDQHGKAVILVHEPKKSFYKKFLYEPFPVESSLRDQLHNHFNAEIVSGTICHKEDAVHYLTWTYLFRRLVCA</sequence>
<name>A0ACC1BXF6_9ROSI</name>
<evidence type="ECO:0000313" key="2">
    <source>
        <dbReference type="Proteomes" id="UP001164250"/>
    </source>
</evidence>
<accession>A0ACC1BXF6</accession>
<proteinExistence type="predicted"/>
<evidence type="ECO:0000313" key="1">
    <source>
        <dbReference type="EMBL" id="KAJ0104589.1"/>
    </source>
</evidence>
<protein>
    <submittedName>
        <fullName evidence="1">Uncharacterized protein</fullName>
    </submittedName>
</protein>
<dbReference type="EMBL" id="CM047898">
    <property type="protein sequence ID" value="KAJ0104589.1"/>
    <property type="molecule type" value="Genomic_DNA"/>
</dbReference>
<keyword evidence="2" id="KW-1185">Reference proteome</keyword>
<dbReference type="Proteomes" id="UP001164250">
    <property type="component" value="Chromosome 2"/>
</dbReference>